<keyword evidence="2 5" id="KW-0812">Transmembrane</keyword>
<evidence type="ECO:0000256" key="4">
    <source>
        <dbReference type="ARBA" id="ARBA00023136"/>
    </source>
</evidence>
<feature type="transmembrane region" description="Helical" evidence="5">
    <location>
        <begin position="38"/>
        <end position="59"/>
    </location>
</feature>
<evidence type="ECO:0000256" key="5">
    <source>
        <dbReference type="SAM" id="Phobius"/>
    </source>
</evidence>
<accession>A0A351RAZ0</accession>
<dbReference type="STRING" id="1132855.GCA_000384255_02045"/>
<name>A0A351RAZ0_9PROT</name>
<dbReference type="CDD" id="cd00198">
    <property type="entry name" value="vWFA"/>
    <property type="match status" value="1"/>
</dbReference>
<dbReference type="SMART" id="SM00327">
    <property type="entry name" value="VWA"/>
    <property type="match status" value="1"/>
</dbReference>
<proteinExistence type="predicted"/>
<dbReference type="EMBL" id="DNAA01000156">
    <property type="protein sequence ID" value="HBA09211.1"/>
    <property type="molecule type" value="Genomic_DNA"/>
</dbReference>
<dbReference type="Pfam" id="PF13519">
    <property type="entry name" value="VWA_2"/>
    <property type="match status" value="1"/>
</dbReference>
<organism evidence="7 8">
    <name type="scientific">Methylotenera mobilis</name>
    <dbReference type="NCBI Taxonomy" id="359408"/>
    <lineage>
        <taxon>Bacteria</taxon>
        <taxon>Pseudomonadati</taxon>
        <taxon>Pseudomonadota</taxon>
        <taxon>Betaproteobacteria</taxon>
        <taxon>Nitrosomonadales</taxon>
        <taxon>Methylophilaceae</taxon>
        <taxon>Methylotenera</taxon>
    </lineage>
</organism>
<feature type="domain" description="VWFA" evidence="6">
    <location>
        <begin position="72"/>
        <end position="211"/>
    </location>
</feature>
<dbReference type="PANTHER" id="PTHR22550">
    <property type="entry name" value="SPORE GERMINATION PROTEIN"/>
    <property type="match status" value="1"/>
</dbReference>
<dbReference type="PANTHER" id="PTHR22550:SF5">
    <property type="entry name" value="LEUCINE ZIPPER PROTEIN 4"/>
    <property type="match status" value="1"/>
</dbReference>
<gene>
    <name evidence="7" type="ORF">DCW48_06385</name>
</gene>
<sequence>MLLFLGLFPWFASGHESFPHPSMMSLPKDTLSIWVERVWRLLGSLLIMSIVLALAGIYWGEPVVERVGRGAHIMMVLDRSASMNDDFADKPAEGSVSKMAAARRVLQTFVDKGHEDLIGMVTFSTSPILVAPLGGDREAVKSALKATDAGGMGFTAIARGLGLALDYFEGKPMTGSRVVLLVSDGGAHLDSKTQDMLRAMFIRQHASLYWIFMRSANGASISAPPEEGREDAYPEYHLHQFFSTLGVPYKAYEAESPSAVETAIADIARLKNQPVRYFETAPRHNLSSVFYLLALLCGCGLFALHLTEVKQWRAA</sequence>
<reference evidence="7 8" key="1">
    <citation type="journal article" date="2018" name="Nat. Biotechnol.">
        <title>A standardized bacterial taxonomy based on genome phylogeny substantially revises the tree of life.</title>
        <authorList>
            <person name="Parks D.H."/>
            <person name="Chuvochina M."/>
            <person name="Waite D.W."/>
            <person name="Rinke C."/>
            <person name="Skarshewski A."/>
            <person name="Chaumeil P.A."/>
            <person name="Hugenholtz P."/>
        </authorList>
    </citation>
    <scope>NUCLEOTIDE SEQUENCE [LARGE SCALE GENOMIC DNA]</scope>
    <source>
        <strain evidence="7">UBA9958</strain>
    </source>
</reference>
<evidence type="ECO:0000256" key="1">
    <source>
        <dbReference type="ARBA" id="ARBA00022475"/>
    </source>
</evidence>
<keyword evidence="3 5" id="KW-1133">Transmembrane helix</keyword>
<evidence type="ECO:0000256" key="3">
    <source>
        <dbReference type="ARBA" id="ARBA00022989"/>
    </source>
</evidence>
<keyword evidence="4 5" id="KW-0472">Membrane</keyword>
<evidence type="ECO:0000259" key="6">
    <source>
        <dbReference type="PROSITE" id="PS50234"/>
    </source>
</evidence>
<dbReference type="AlphaFoldDB" id="A0A351RAZ0"/>
<dbReference type="Gene3D" id="3.40.50.410">
    <property type="entry name" value="von Willebrand factor, type A domain"/>
    <property type="match status" value="1"/>
</dbReference>
<dbReference type="SUPFAM" id="SSF53300">
    <property type="entry name" value="vWA-like"/>
    <property type="match status" value="1"/>
</dbReference>
<feature type="transmembrane region" description="Helical" evidence="5">
    <location>
        <begin position="286"/>
        <end position="306"/>
    </location>
</feature>
<evidence type="ECO:0000313" key="8">
    <source>
        <dbReference type="Proteomes" id="UP000264313"/>
    </source>
</evidence>
<protein>
    <submittedName>
        <fullName evidence="7">VWA domain-containing protein</fullName>
    </submittedName>
</protein>
<dbReference type="Proteomes" id="UP000264313">
    <property type="component" value="Unassembled WGS sequence"/>
</dbReference>
<dbReference type="InterPro" id="IPR036465">
    <property type="entry name" value="vWFA_dom_sf"/>
</dbReference>
<keyword evidence="1" id="KW-1003">Cell membrane</keyword>
<evidence type="ECO:0000313" key="7">
    <source>
        <dbReference type="EMBL" id="HBA09211.1"/>
    </source>
</evidence>
<evidence type="ECO:0000256" key="2">
    <source>
        <dbReference type="ARBA" id="ARBA00022692"/>
    </source>
</evidence>
<dbReference type="PROSITE" id="PS50234">
    <property type="entry name" value="VWFA"/>
    <property type="match status" value="1"/>
</dbReference>
<dbReference type="InterPro" id="IPR050768">
    <property type="entry name" value="UPF0353/GerABKA_families"/>
</dbReference>
<comment type="caution">
    <text evidence="7">The sequence shown here is derived from an EMBL/GenBank/DDBJ whole genome shotgun (WGS) entry which is preliminary data.</text>
</comment>
<dbReference type="InterPro" id="IPR002035">
    <property type="entry name" value="VWF_A"/>
</dbReference>